<dbReference type="InterPro" id="IPR043519">
    <property type="entry name" value="NT_sf"/>
</dbReference>
<dbReference type="GO" id="GO:0015969">
    <property type="term" value="P:guanosine tetraphosphate metabolic process"/>
    <property type="evidence" value="ECO:0007669"/>
    <property type="project" value="InterPro"/>
</dbReference>
<keyword evidence="5" id="KW-0472">Membrane</keyword>
<comment type="similarity">
    <text evidence="1">Belongs to the RelA/SpoT family.</text>
</comment>
<feature type="domain" description="RelA/SpoT" evidence="6">
    <location>
        <begin position="261"/>
        <end position="371"/>
    </location>
</feature>
<dbReference type="GO" id="GO:0008893">
    <property type="term" value="F:guanosine-3',5'-bis(diphosphate) 3'-diphosphatase activity"/>
    <property type="evidence" value="ECO:0007669"/>
    <property type="project" value="TreeGrafter"/>
</dbReference>
<feature type="transmembrane region" description="Helical" evidence="5">
    <location>
        <begin position="155"/>
        <end position="174"/>
    </location>
</feature>
<dbReference type="Pfam" id="PF02824">
    <property type="entry name" value="TGS"/>
    <property type="match status" value="1"/>
</dbReference>
<dbReference type="SUPFAM" id="SSF109604">
    <property type="entry name" value="HD-domain/PDEase-like"/>
    <property type="match status" value="1"/>
</dbReference>
<dbReference type="FunFam" id="3.30.460.10:FF:000001">
    <property type="entry name" value="GTP pyrophosphokinase RelA"/>
    <property type="match status" value="1"/>
</dbReference>
<evidence type="ECO:0000256" key="3">
    <source>
        <dbReference type="ARBA" id="ARBA00075768"/>
    </source>
</evidence>
<keyword evidence="8" id="KW-1185">Reference proteome</keyword>
<dbReference type="InterPro" id="IPR012675">
    <property type="entry name" value="Beta-grasp_dom_sf"/>
</dbReference>
<keyword evidence="5" id="KW-1133">Transmembrane helix</keyword>
<evidence type="ECO:0000256" key="2">
    <source>
        <dbReference type="ARBA" id="ARBA00070102"/>
    </source>
</evidence>
<dbReference type="Pfam" id="PF04607">
    <property type="entry name" value="RelA_SpoT"/>
    <property type="match status" value="1"/>
</dbReference>
<dbReference type="GO" id="GO:0008728">
    <property type="term" value="F:GTP diphosphokinase activity"/>
    <property type="evidence" value="ECO:0007669"/>
    <property type="project" value="TreeGrafter"/>
</dbReference>
<dbReference type="OrthoDB" id="430679at2759"/>
<dbReference type="EMBL" id="OU898279">
    <property type="protein sequence ID" value="CAG9833182.1"/>
    <property type="molecule type" value="Genomic_DNA"/>
</dbReference>
<dbReference type="PANTHER" id="PTHR21262:SF31">
    <property type="entry name" value="GTP PYROPHOSPHOKINASE"/>
    <property type="match status" value="1"/>
</dbReference>
<dbReference type="PANTHER" id="PTHR21262">
    <property type="entry name" value="GUANOSINE-3',5'-BIS DIPHOSPHATE 3'-PYROPHOSPHOHYDROLASE"/>
    <property type="match status" value="1"/>
</dbReference>
<dbReference type="GO" id="GO:0005886">
    <property type="term" value="C:plasma membrane"/>
    <property type="evidence" value="ECO:0007669"/>
    <property type="project" value="TreeGrafter"/>
</dbReference>
<dbReference type="Gene3D" id="1.10.3210.10">
    <property type="entry name" value="Hypothetical protein af1432"/>
    <property type="match status" value="1"/>
</dbReference>
<evidence type="ECO:0000256" key="1">
    <source>
        <dbReference type="ARBA" id="ARBA00007476"/>
    </source>
</evidence>
<dbReference type="SUPFAM" id="SSF81301">
    <property type="entry name" value="Nucleotidyltransferase"/>
    <property type="match status" value="1"/>
</dbReference>
<protein>
    <recommendedName>
        <fullName evidence="2">Putative GTP diphosphokinase RSH1, chloroplastic</fullName>
    </recommendedName>
    <alternativeName>
        <fullName evidence="3">RelA/SpoT homolog 1</fullName>
    </alternativeName>
    <alternativeName>
        <fullName evidence="4">ppGpp synthetase RSH1</fullName>
    </alternativeName>
</protein>
<evidence type="ECO:0000259" key="6">
    <source>
        <dbReference type="SMART" id="SM00954"/>
    </source>
</evidence>
<dbReference type="CDD" id="cd05399">
    <property type="entry name" value="NT_Rel-Spo_like"/>
    <property type="match status" value="1"/>
</dbReference>
<evidence type="ECO:0000256" key="5">
    <source>
        <dbReference type="SAM" id="Phobius"/>
    </source>
</evidence>
<keyword evidence="5" id="KW-0812">Transmembrane</keyword>
<sequence>MQLNNTKYTKIKIDEVTTTWVNNYKEKLHNEELTKFNNVIKYIRNIHPNSNSHIIQRPFIEVIIYAAHIIDKLDLLNDTVLATLCIYSYKYDKNWKENIKDIAGSSVLNIIEGFNQLQSIYRSITIQNTNKTNKQELKQEIETIRKMILAVVDDFRVVLIILALRTSTLLFFNLSSTSFFKKRIAKETLYIFAPLANRLGIWQLQWQLEDLALKHYKPEAYIKISKQMNEDRTKILEYIQNFNNILRNELEKKYVKLEIAGRPKHIYSVYKKMRKKKLSFYDLYDIRAVRIIVSTISDCYKILGIVHRLWEPIANEFEDYISHPKPNNYRSLHTVVVGPEDKSVEIQIRTFEMHKFAEYGVAAHWKYKEDGKYNADYDRKIAKLRYILQNRKKSELIDNNNISSIFKNELFKDNIYTLTPHGKIVCLPSGSTPVDFACALYNLTENRCRTAKINGQIVPLSTKLESGQRIEICTTKDDNLSIKCCINVMKPFRKYEKHFC</sequence>
<dbReference type="AlphaFoldDB" id="A0A9N9T0K2"/>
<reference evidence="7" key="1">
    <citation type="submission" date="2022-01" db="EMBL/GenBank/DDBJ databases">
        <authorList>
            <person name="King R."/>
        </authorList>
    </citation>
    <scope>NUCLEOTIDE SEQUENCE</scope>
</reference>
<dbReference type="Proteomes" id="UP001153709">
    <property type="component" value="Chromosome 4"/>
</dbReference>
<dbReference type="InterPro" id="IPR004095">
    <property type="entry name" value="TGS"/>
</dbReference>
<dbReference type="GO" id="GO:0042594">
    <property type="term" value="P:response to starvation"/>
    <property type="evidence" value="ECO:0007669"/>
    <property type="project" value="TreeGrafter"/>
</dbReference>
<dbReference type="Pfam" id="PF13328">
    <property type="entry name" value="HD_4"/>
    <property type="match status" value="1"/>
</dbReference>
<organism evidence="7 8">
    <name type="scientific">Diabrotica balteata</name>
    <name type="common">Banded cucumber beetle</name>
    <dbReference type="NCBI Taxonomy" id="107213"/>
    <lineage>
        <taxon>Eukaryota</taxon>
        <taxon>Metazoa</taxon>
        <taxon>Ecdysozoa</taxon>
        <taxon>Arthropoda</taxon>
        <taxon>Hexapoda</taxon>
        <taxon>Insecta</taxon>
        <taxon>Pterygota</taxon>
        <taxon>Neoptera</taxon>
        <taxon>Endopterygota</taxon>
        <taxon>Coleoptera</taxon>
        <taxon>Polyphaga</taxon>
        <taxon>Cucujiformia</taxon>
        <taxon>Chrysomeloidea</taxon>
        <taxon>Chrysomelidae</taxon>
        <taxon>Galerucinae</taxon>
        <taxon>Diabroticina</taxon>
        <taxon>Diabroticites</taxon>
        <taxon>Diabrotica</taxon>
    </lineage>
</organism>
<proteinExistence type="inferred from homology"/>
<dbReference type="Gene3D" id="3.30.460.10">
    <property type="entry name" value="Beta Polymerase, domain 2"/>
    <property type="match status" value="1"/>
</dbReference>
<evidence type="ECO:0000313" key="7">
    <source>
        <dbReference type="EMBL" id="CAG9833182.1"/>
    </source>
</evidence>
<dbReference type="SMART" id="SM00954">
    <property type="entry name" value="RelA_SpoT"/>
    <property type="match status" value="1"/>
</dbReference>
<evidence type="ECO:0000256" key="4">
    <source>
        <dbReference type="ARBA" id="ARBA00082153"/>
    </source>
</evidence>
<gene>
    <name evidence="7" type="ORF">DIABBA_LOCUS6599</name>
</gene>
<dbReference type="SUPFAM" id="SSF81271">
    <property type="entry name" value="TGS-like"/>
    <property type="match status" value="1"/>
</dbReference>
<evidence type="ECO:0000313" key="8">
    <source>
        <dbReference type="Proteomes" id="UP001153709"/>
    </source>
</evidence>
<dbReference type="InterPro" id="IPR007685">
    <property type="entry name" value="RelA_SpoT"/>
</dbReference>
<dbReference type="InterPro" id="IPR012676">
    <property type="entry name" value="TGS-like"/>
</dbReference>
<dbReference type="Gene3D" id="3.10.20.30">
    <property type="match status" value="1"/>
</dbReference>
<accession>A0A9N9T0K2</accession>
<dbReference type="FunFam" id="3.10.20.30:FF:000002">
    <property type="entry name" value="GTP pyrophosphokinase (RelA/SpoT)"/>
    <property type="match status" value="1"/>
</dbReference>
<name>A0A9N9T0K2_DIABA</name>